<dbReference type="PANTHER" id="PTHR24228:SF59">
    <property type="entry name" value="NEUROPEPTIDE RECEPTOR 15"/>
    <property type="match status" value="1"/>
</dbReference>
<evidence type="ECO:0000313" key="12">
    <source>
        <dbReference type="Proteomes" id="UP000663881"/>
    </source>
</evidence>
<proteinExistence type="predicted"/>
<evidence type="ECO:0000256" key="1">
    <source>
        <dbReference type="ARBA" id="ARBA00004651"/>
    </source>
</evidence>
<feature type="transmembrane region" description="Helical" evidence="9">
    <location>
        <begin position="193"/>
        <end position="212"/>
    </location>
</feature>
<keyword evidence="4 9" id="KW-1133">Transmembrane helix</keyword>
<evidence type="ECO:0000256" key="8">
    <source>
        <dbReference type="ARBA" id="ARBA00023224"/>
    </source>
</evidence>
<gene>
    <name evidence="11" type="ORF">OKA104_LOCUS27764</name>
</gene>
<evidence type="ECO:0000256" key="2">
    <source>
        <dbReference type="ARBA" id="ARBA00022475"/>
    </source>
</evidence>
<keyword evidence="8" id="KW-0807">Transducer</keyword>
<feature type="transmembrane region" description="Helical" evidence="9">
    <location>
        <begin position="92"/>
        <end position="114"/>
    </location>
</feature>
<feature type="transmembrane region" description="Helical" evidence="9">
    <location>
        <begin position="233"/>
        <end position="250"/>
    </location>
</feature>
<reference evidence="11" key="1">
    <citation type="submission" date="2021-02" db="EMBL/GenBank/DDBJ databases">
        <authorList>
            <person name="Nowell W R."/>
        </authorList>
    </citation>
    <scope>NUCLEOTIDE SEQUENCE</scope>
</reference>
<feature type="transmembrane region" description="Helical" evidence="9">
    <location>
        <begin position="20"/>
        <end position="42"/>
    </location>
</feature>
<dbReference type="GO" id="GO:0004930">
    <property type="term" value="F:G protein-coupled receptor activity"/>
    <property type="evidence" value="ECO:0007669"/>
    <property type="project" value="UniProtKB-KW"/>
</dbReference>
<dbReference type="AlphaFoldDB" id="A0A819LPG6"/>
<keyword evidence="2" id="KW-1003">Cell membrane</keyword>
<dbReference type="GO" id="GO:0005886">
    <property type="term" value="C:plasma membrane"/>
    <property type="evidence" value="ECO:0007669"/>
    <property type="project" value="UniProtKB-SubCell"/>
</dbReference>
<keyword evidence="3 9" id="KW-0812">Transmembrane</keyword>
<dbReference type="InterPro" id="IPR000276">
    <property type="entry name" value="GPCR_Rhodpsn"/>
</dbReference>
<evidence type="ECO:0000256" key="4">
    <source>
        <dbReference type="ARBA" id="ARBA00022989"/>
    </source>
</evidence>
<evidence type="ECO:0000256" key="3">
    <source>
        <dbReference type="ARBA" id="ARBA00022692"/>
    </source>
</evidence>
<dbReference type="EMBL" id="CAJOAY010002599">
    <property type="protein sequence ID" value="CAF3965094.1"/>
    <property type="molecule type" value="Genomic_DNA"/>
</dbReference>
<accession>A0A819LPG6</accession>
<keyword evidence="7" id="KW-0675">Receptor</keyword>
<keyword evidence="6 9" id="KW-0472">Membrane</keyword>
<protein>
    <recommendedName>
        <fullName evidence="10">G-protein coupled receptors family 1 profile domain-containing protein</fullName>
    </recommendedName>
</protein>
<feature type="transmembrane region" description="Helical" evidence="9">
    <location>
        <begin position="134"/>
        <end position="157"/>
    </location>
</feature>
<feature type="transmembrane region" description="Helical" evidence="9">
    <location>
        <begin position="54"/>
        <end position="80"/>
    </location>
</feature>
<evidence type="ECO:0000256" key="9">
    <source>
        <dbReference type="SAM" id="Phobius"/>
    </source>
</evidence>
<evidence type="ECO:0000256" key="7">
    <source>
        <dbReference type="ARBA" id="ARBA00023170"/>
    </source>
</evidence>
<dbReference type="PROSITE" id="PS50262">
    <property type="entry name" value="G_PROTEIN_RECEP_F1_2"/>
    <property type="match status" value="1"/>
</dbReference>
<dbReference type="Gene3D" id="1.20.1070.10">
    <property type="entry name" value="Rhodopsin 7-helix transmembrane proteins"/>
    <property type="match status" value="1"/>
</dbReference>
<evidence type="ECO:0000256" key="5">
    <source>
        <dbReference type="ARBA" id="ARBA00023040"/>
    </source>
</evidence>
<feature type="transmembrane region" description="Helical" evidence="9">
    <location>
        <begin position="270"/>
        <end position="289"/>
    </location>
</feature>
<organism evidence="11 12">
    <name type="scientific">Adineta steineri</name>
    <dbReference type="NCBI Taxonomy" id="433720"/>
    <lineage>
        <taxon>Eukaryota</taxon>
        <taxon>Metazoa</taxon>
        <taxon>Spiralia</taxon>
        <taxon>Gnathifera</taxon>
        <taxon>Rotifera</taxon>
        <taxon>Eurotatoria</taxon>
        <taxon>Bdelloidea</taxon>
        <taxon>Adinetida</taxon>
        <taxon>Adinetidae</taxon>
        <taxon>Adineta</taxon>
    </lineage>
</organism>
<evidence type="ECO:0000259" key="10">
    <source>
        <dbReference type="PROSITE" id="PS50262"/>
    </source>
</evidence>
<feature type="domain" description="G-protein coupled receptors family 1 profile" evidence="10">
    <location>
        <begin position="33"/>
        <end position="285"/>
    </location>
</feature>
<sequence>MIDHHPYVLVDLSISLPIRFWLFFFSFLLSIICCLIVLYHLLSDRVLRRTLNNHVIIVLLFNTLLYALTSIPLHLSYYYLGTVIPAVPNLCLIWMFLDGGIFTFALILVAWASIERYILIFHDKWMSTRKKRLFIHYLPLAAIFIYCFIFHAVTILFPPCVNIFQYNLPLCGRPLCYYELRFVALWDTITNNILPTLAIILFSIALLIRVLLQKHRMHQQLQWKKHRKMTIQLLSISILYFFLYIPPMFVELMQQCCVSEDFGADFQLEAQFFSYYVICFFPFISAMSLPKRKFEFRRLFSCWRGRTQIVGPETLVMGRLRQAQQNTMVFNRQTTVAIQKIDYRTKTN</sequence>
<evidence type="ECO:0000256" key="6">
    <source>
        <dbReference type="ARBA" id="ARBA00023136"/>
    </source>
</evidence>
<dbReference type="SUPFAM" id="SSF81321">
    <property type="entry name" value="Family A G protein-coupled receptor-like"/>
    <property type="match status" value="1"/>
</dbReference>
<name>A0A819LPG6_9BILA</name>
<dbReference type="Proteomes" id="UP000663881">
    <property type="component" value="Unassembled WGS sequence"/>
</dbReference>
<dbReference type="PANTHER" id="PTHR24228">
    <property type="entry name" value="B2 BRADYKININ RECEPTOR/ANGIOTENSIN II RECEPTOR"/>
    <property type="match status" value="1"/>
</dbReference>
<keyword evidence="5" id="KW-0297">G-protein coupled receptor</keyword>
<dbReference type="CDD" id="cd00637">
    <property type="entry name" value="7tm_classA_rhodopsin-like"/>
    <property type="match status" value="1"/>
</dbReference>
<comment type="caution">
    <text evidence="11">The sequence shown here is derived from an EMBL/GenBank/DDBJ whole genome shotgun (WGS) entry which is preliminary data.</text>
</comment>
<evidence type="ECO:0000313" key="11">
    <source>
        <dbReference type="EMBL" id="CAF3965094.1"/>
    </source>
</evidence>
<dbReference type="InterPro" id="IPR017452">
    <property type="entry name" value="GPCR_Rhodpsn_7TM"/>
</dbReference>
<comment type="subcellular location">
    <subcellularLocation>
        <location evidence="1">Cell membrane</location>
        <topology evidence="1">Multi-pass membrane protein</topology>
    </subcellularLocation>
</comment>
<dbReference type="Pfam" id="PF00001">
    <property type="entry name" value="7tm_1"/>
    <property type="match status" value="1"/>
</dbReference>